<keyword evidence="3 7" id="KW-0812">Transmembrane</keyword>
<dbReference type="RefSeq" id="WP_378752080.1">
    <property type="nucleotide sequence ID" value="NZ_JBHSSV010000008.1"/>
</dbReference>
<dbReference type="EMBL" id="JBHTIM010000001">
    <property type="protein sequence ID" value="MFD0780984.1"/>
    <property type="molecule type" value="Genomic_DNA"/>
</dbReference>
<organism evidence="9 10">
    <name type="scientific">Microbacterium koreense</name>
    <dbReference type="NCBI Taxonomy" id="323761"/>
    <lineage>
        <taxon>Bacteria</taxon>
        <taxon>Bacillati</taxon>
        <taxon>Actinomycetota</taxon>
        <taxon>Actinomycetes</taxon>
        <taxon>Micrococcales</taxon>
        <taxon>Microbacteriaceae</taxon>
        <taxon>Microbacterium</taxon>
    </lineage>
</organism>
<keyword evidence="10" id="KW-1185">Reference proteome</keyword>
<evidence type="ECO:0000256" key="2">
    <source>
        <dbReference type="ARBA" id="ARBA00022475"/>
    </source>
</evidence>
<evidence type="ECO:0000256" key="1">
    <source>
        <dbReference type="ARBA" id="ARBA00004651"/>
    </source>
</evidence>
<evidence type="ECO:0000313" key="10">
    <source>
        <dbReference type="Proteomes" id="UP001597042"/>
    </source>
</evidence>
<dbReference type="Pfam" id="PF02687">
    <property type="entry name" value="FtsX"/>
    <property type="match status" value="1"/>
</dbReference>
<evidence type="ECO:0000259" key="8">
    <source>
        <dbReference type="Pfam" id="PF02687"/>
    </source>
</evidence>
<proteinExistence type="inferred from homology"/>
<evidence type="ECO:0000256" key="4">
    <source>
        <dbReference type="ARBA" id="ARBA00022989"/>
    </source>
</evidence>
<feature type="transmembrane region" description="Helical" evidence="7">
    <location>
        <begin position="342"/>
        <end position="371"/>
    </location>
</feature>
<dbReference type="PANTHER" id="PTHR30572">
    <property type="entry name" value="MEMBRANE COMPONENT OF TRANSPORTER-RELATED"/>
    <property type="match status" value="1"/>
</dbReference>
<feature type="transmembrane region" description="Helical" evidence="7">
    <location>
        <begin position="383"/>
        <end position="410"/>
    </location>
</feature>
<dbReference type="InterPro" id="IPR003838">
    <property type="entry name" value="ABC3_permease_C"/>
</dbReference>
<name>A0ABW2ZQR1_9MICO</name>
<evidence type="ECO:0000256" key="6">
    <source>
        <dbReference type="ARBA" id="ARBA00038076"/>
    </source>
</evidence>
<protein>
    <submittedName>
        <fullName evidence="9">ABC transporter permease</fullName>
    </submittedName>
</protein>
<accession>A0ABW2ZQR1</accession>
<dbReference type="Proteomes" id="UP001597042">
    <property type="component" value="Unassembled WGS sequence"/>
</dbReference>
<gene>
    <name evidence="9" type="ORF">ACFQZV_06685</name>
</gene>
<keyword evidence="5 7" id="KW-0472">Membrane</keyword>
<comment type="subcellular location">
    <subcellularLocation>
        <location evidence="1">Cell membrane</location>
        <topology evidence="1">Multi-pass membrane protein</topology>
    </subcellularLocation>
</comment>
<evidence type="ECO:0000256" key="5">
    <source>
        <dbReference type="ARBA" id="ARBA00023136"/>
    </source>
</evidence>
<dbReference type="PANTHER" id="PTHR30572:SF4">
    <property type="entry name" value="ABC TRANSPORTER PERMEASE YTRF"/>
    <property type="match status" value="1"/>
</dbReference>
<feature type="domain" description="ABC3 transporter permease C-terminal" evidence="8">
    <location>
        <begin position="300"/>
        <end position="423"/>
    </location>
</feature>
<evidence type="ECO:0000256" key="7">
    <source>
        <dbReference type="SAM" id="Phobius"/>
    </source>
</evidence>
<keyword evidence="4 7" id="KW-1133">Transmembrane helix</keyword>
<evidence type="ECO:0000256" key="3">
    <source>
        <dbReference type="ARBA" id="ARBA00022692"/>
    </source>
</evidence>
<evidence type="ECO:0000313" key="9">
    <source>
        <dbReference type="EMBL" id="MFD0780984.1"/>
    </source>
</evidence>
<comment type="similarity">
    <text evidence="6">Belongs to the ABC-4 integral membrane protein family.</text>
</comment>
<sequence>MKTGDLITTAIANTFRSKTRSILTILAIFVGAFTLALTSGLGTGINDYIDDTVSAVGASDAMTVTKVQDGPGPGSSGPAEYDPDAVSTGIPGQTVIALTPDDVATIEGIEGVVDVQAARAITPDYITCGDGTRFVAQVGSLVPGQTTLLADGVEPDADASGYEVAIPLTYVEPLGFDSSGAAIGESLDIAVTDALREQHVVSAEIVGVTEETLASPMGASILLNNPLADALFDVQSTGIPAAEADRYTSATVWFAADAADDEIVALQDALAAEGFTGTTVADQLGTITSVIDGIVLVLNGFAIIALLAASFGIVNTLLMSVQERTREIGLMKAMGMGSGRVFSLFSLEAVFLGFLGSAVGAAIAMIAGTAISGALSTGLLSDLAGLTLIAFDPVSIITIIVSVMAIAFLAGTIPAWRAARADPVESLRYE</sequence>
<reference evidence="10" key="1">
    <citation type="journal article" date="2019" name="Int. J. Syst. Evol. Microbiol.">
        <title>The Global Catalogue of Microorganisms (GCM) 10K type strain sequencing project: providing services to taxonomists for standard genome sequencing and annotation.</title>
        <authorList>
            <consortium name="The Broad Institute Genomics Platform"/>
            <consortium name="The Broad Institute Genome Sequencing Center for Infectious Disease"/>
            <person name="Wu L."/>
            <person name="Ma J."/>
        </authorList>
    </citation>
    <scope>NUCLEOTIDE SEQUENCE [LARGE SCALE GENOMIC DNA]</scope>
    <source>
        <strain evidence="10">CCUG 50754</strain>
    </source>
</reference>
<keyword evidence="2" id="KW-1003">Cell membrane</keyword>
<comment type="caution">
    <text evidence="9">The sequence shown here is derived from an EMBL/GenBank/DDBJ whole genome shotgun (WGS) entry which is preliminary data.</text>
</comment>
<dbReference type="InterPro" id="IPR050250">
    <property type="entry name" value="Macrolide_Exporter_MacB"/>
</dbReference>
<feature type="transmembrane region" description="Helical" evidence="7">
    <location>
        <begin position="21"/>
        <end position="42"/>
    </location>
</feature>
<feature type="transmembrane region" description="Helical" evidence="7">
    <location>
        <begin position="296"/>
        <end position="321"/>
    </location>
</feature>